<keyword evidence="2" id="KW-1185">Reference proteome</keyword>
<accession>A0A0C2VJE9</accession>
<reference evidence="1 2" key="1">
    <citation type="submission" date="2015-01" db="EMBL/GenBank/DDBJ databases">
        <title>Genome sequencing of Jeotgalibacillus soli.</title>
        <authorList>
            <person name="Goh K.M."/>
            <person name="Chan K.-G."/>
            <person name="Yaakop A.S."/>
            <person name="Ee R."/>
            <person name="Gan H.M."/>
            <person name="Chan C.S."/>
        </authorList>
    </citation>
    <scope>NUCLEOTIDE SEQUENCE [LARGE SCALE GENOMIC DNA]</scope>
    <source>
        <strain evidence="1 2">P9</strain>
    </source>
</reference>
<dbReference type="Proteomes" id="UP000031938">
    <property type="component" value="Unassembled WGS sequence"/>
</dbReference>
<sequence length="46" mass="5376">MTPEEIKGKIQQSRKEFTKVVEAEENHFLTKKSFKHPNFGSISLKQ</sequence>
<comment type="caution">
    <text evidence="1">The sequence shown here is derived from an EMBL/GenBank/DDBJ whole genome shotgun (WGS) entry which is preliminary data.</text>
</comment>
<dbReference type="PATRIC" id="fig|889306.3.peg.3597"/>
<name>A0A0C2VJE9_9BACL</name>
<protein>
    <submittedName>
        <fullName evidence="1">Uncharacterized protein</fullName>
    </submittedName>
</protein>
<gene>
    <name evidence="1" type="ORF">KP78_35800</name>
</gene>
<dbReference type="EMBL" id="JXRP01000019">
    <property type="protein sequence ID" value="KIL44616.1"/>
    <property type="molecule type" value="Genomic_DNA"/>
</dbReference>
<evidence type="ECO:0000313" key="2">
    <source>
        <dbReference type="Proteomes" id="UP000031938"/>
    </source>
</evidence>
<proteinExistence type="predicted"/>
<organism evidence="1 2">
    <name type="scientific">Jeotgalibacillus soli</name>
    <dbReference type="NCBI Taxonomy" id="889306"/>
    <lineage>
        <taxon>Bacteria</taxon>
        <taxon>Bacillati</taxon>
        <taxon>Bacillota</taxon>
        <taxon>Bacilli</taxon>
        <taxon>Bacillales</taxon>
        <taxon>Caryophanaceae</taxon>
        <taxon>Jeotgalibacillus</taxon>
    </lineage>
</organism>
<evidence type="ECO:0000313" key="1">
    <source>
        <dbReference type="EMBL" id="KIL44616.1"/>
    </source>
</evidence>
<dbReference type="AlphaFoldDB" id="A0A0C2VJE9"/>